<keyword evidence="4" id="KW-0680">Restriction system</keyword>
<dbReference type="InterPro" id="IPR050390">
    <property type="entry name" value="C5-Methyltransferase"/>
</dbReference>
<evidence type="ECO:0000256" key="8">
    <source>
        <dbReference type="RuleBase" id="RU000417"/>
    </source>
</evidence>
<dbReference type="GO" id="GO:0032259">
    <property type="term" value="P:methylation"/>
    <property type="evidence" value="ECO:0007669"/>
    <property type="project" value="UniProtKB-KW"/>
</dbReference>
<dbReference type="PROSITE" id="PS51679">
    <property type="entry name" value="SAM_MT_C5"/>
    <property type="match status" value="1"/>
</dbReference>
<dbReference type="Pfam" id="PF00145">
    <property type="entry name" value="DNA_methylase"/>
    <property type="match status" value="1"/>
</dbReference>
<dbReference type="PROSITE" id="PS00094">
    <property type="entry name" value="C5_MTASE_1"/>
    <property type="match status" value="1"/>
</dbReference>
<evidence type="ECO:0000256" key="6">
    <source>
        <dbReference type="PROSITE-ProRule" id="PRU01016"/>
    </source>
</evidence>
<evidence type="ECO:0000256" key="4">
    <source>
        <dbReference type="ARBA" id="ARBA00022747"/>
    </source>
</evidence>
<dbReference type="Proteomes" id="UP001597375">
    <property type="component" value="Unassembled WGS sequence"/>
</dbReference>
<name>A0ABW5D8S0_9BACT</name>
<dbReference type="InterPro" id="IPR001525">
    <property type="entry name" value="C5_MeTfrase"/>
</dbReference>
<dbReference type="GO" id="GO:0003886">
    <property type="term" value="F:DNA (cytosine-5-)-methyltransferase activity"/>
    <property type="evidence" value="ECO:0007669"/>
    <property type="project" value="UniProtKB-EC"/>
</dbReference>
<dbReference type="InterPro" id="IPR031303">
    <property type="entry name" value="C5_meth_CS"/>
</dbReference>
<accession>A0ABW5D8S0</accession>
<keyword evidence="2 6" id="KW-0808">Transferase</keyword>
<proteinExistence type="inferred from homology"/>
<evidence type="ECO:0000256" key="2">
    <source>
        <dbReference type="ARBA" id="ARBA00022679"/>
    </source>
</evidence>
<comment type="caution">
    <text evidence="10">The sequence shown here is derived from an EMBL/GenBank/DDBJ whole genome shotgun (WGS) entry which is preliminary data.</text>
</comment>
<dbReference type="Gene3D" id="3.90.120.10">
    <property type="entry name" value="DNA Methylase, subunit A, domain 2"/>
    <property type="match status" value="1"/>
</dbReference>
<evidence type="ECO:0000256" key="3">
    <source>
        <dbReference type="ARBA" id="ARBA00022691"/>
    </source>
</evidence>
<feature type="compositionally biased region" description="Polar residues" evidence="9">
    <location>
        <begin position="1"/>
        <end position="10"/>
    </location>
</feature>
<organism evidence="10 11">
    <name type="scientific">Luteolibacter algae</name>
    <dbReference type="NCBI Taxonomy" id="454151"/>
    <lineage>
        <taxon>Bacteria</taxon>
        <taxon>Pseudomonadati</taxon>
        <taxon>Verrucomicrobiota</taxon>
        <taxon>Verrucomicrobiia</taxon>
        <taxon>Verrucomicrobiales</taxon>
        <taxon>Verrucomicrobiaceae</taxon>
        <taxon>Luteolibacter</taxon>
    </lineage>
</organism>
<feature type="region of interest" description="Disordered" evidence="9">
    <location>
        <begin position="1"/>
        <end position="32"/>
    </location>
</feature>
<keyword evidence="11" id="KW-1185">Reference proteome</keyword>
<comment type="similarity">
    <text evidence="6 7">Belongs to the class I-like SAM-binding methyltransferase superfamily. C5-methyltransferase family.</text>
</comment>
<dbReference type="RefSeq" id="WP_386820459.1">
    <property type="nucleotide sequence ID" value="NZ_JBHUIT010000020.1"/>
</dbReference>
<evidence type="ECO:0000313" key="11">
    <source>
        <dbReference type="Proteomes" id="UP001597375"/>
    </source>
</evidence>
<feature type="active site" evidence="6">
    <location>
        <position position="117"/>
    </location>
</feature>
<dbReference type="InterPro" id="IPR018117">
    <property type="entry name" value="C5_DNA_meth_AS"/>
</dbReference>
<dbReference type="Gene3D" id="3.40.50.150">
    <property type="entry name" value="Vaccinia Virus protein VP39"/>
    <property type="match status" value="1"/>
</dbReference>
<dbReference type="SUPFAM" id="SSF53335">
    <property type="entry name" value="S-adenosyl-L-methionine-dependent methyltransferases"/>
    <property type="match status" value="1"/>
</dbReference>
<reference evidence="11" key="1">
    <citation type="journal article" date="2019" name="Int. J. Syst. Evol. Microbiol.">
        <title>The Global Catalogue of Microorganisms (GCM) 10K type strain sequencing project: providing services to taxonomists for standard genome sequencing and annotation.</title>
        <authorList>
            <consortium name="The Broad Institute Genomics Platform"/>
            <consortium name="The Broad Institute Genome Sequencing Center for Infectious Disease"/>
            <person name="Wu L."/>
            <person name="Ma J."/>
        </authorList>
    </citation>
    <scope>NUCLEOTIDE SEQUENCE [LARGE SCALE GENOMIC DNA]</scope>
    <source>
        <strain evidence="11">CGMCC 4.7106</strain>
    </source>
</reference>
<dbReference type="PANTHER" id="PTHR10629:SF52">
    <property type="entry name" value="DNA (CYTOSINE-5)-METHYLTRANSFERASE 1"/>
    <property type="match status" value="1"/>
</dbReference>
<protein>
    <recommendedName>
        <fullName evidence="8">Cytosine-specific methyltransferase</fullName>
        <ecNumber evidence="8">2.1.1.37</ecNumber>
    </recommendedName>
</protein>
<dbReference type="PROSITE" id="PS00095">
    <property type="entry name" value="C5_MTASE_2"/>
    <property type="match status" value="1"/>
</dbReference>
<evidence type="ECO:0000256" key="7">
    <source>
        <dbReference type="RuleBase" id="RU000416"/>
    </source>
</evidence>
<dbReference type="NCBIfam" id="TIGR00675">
    <property type="entry name" value="dcm"/>
    <property type="match status" value="1"/>
</dbReference>
<dbReference type="PANTHER" id="PTHR10629">
    <property type="entry name" value="CYTOSINE-SPECIFIC METHYLTRANSFERASE"/>
    <property type="match status" value="1"/>
</dbReference>
<evidence type="ECO:0000256" key="1">
    <source>
        <dbReference type="ARBA" id="ARBA00022603"/>
    </source>
</evidence>
<evidence type="ECO:0000256" key="5">
    <source>
        <dbReference type="ARBA" id="ARBA00047422"/>
    </source>
</evidence>
<keyword evidence="3 6" id="KW-0949">S-adenosyl-L-methionine</keyword>
<evidence type="ECO:0000256" key="9">
    <source>
        <dbReference type="SAM" id="MobiDB-lite"/>
    </source>
</evidence>
<dbReference type="PRINTS" id="PR00105">
    <property type="entry name" value="C5METTRFRASE"/>
</dbReference>
<evidence type="ECO:0000313" key="10">
    <source>
        <dbReference type="EMBL" id="MFD2257171.1"/>
    </source>
</evidence>
<sequence>MGYSRSSKNGGNHCKKSPPARQERQSIQKSSPTGKFKVVSMFSGCGGMDLGFKGGFSIFNKRYKNRPFEIIWANDLNQAACRSYKLNLKHEIKCGNVWDLVDTLPPSTDVVIGGFPCQDISINGKQAGVNGARSGLYRAMLFAIDKCQPRIFVAENVKGLLHKSNKESLDQVITDFKSLGYKVSFKLYNAALYGVPQARERIFIIGTKNHQFDFDPPKEICNATNWLTAEDAVRDLEEVPEHGVSNHVWSRANKSPEQGSRILKPNRPAQTMRAECHGNIQFHYRLNRRISMREAARFQSFPDSFIFDAKLRETERQIGNAVPPILAWHIAGSVYDFLTREITEKA</sequence>
<dbReference type="EC" id="2.1.1.37" evidence="8"/>
<comment type="catalytic activity">
    <reaction evidence="5 8">
        <text>a 2'-deoxycytidine in DNA + S-adenosyl-L-methionine = a 5-methyl-2'-deoxycytidine in DNA + S-adenosyl-L-homocysteine + H(+)</text>
        <dbReference type="Rhea" id="RHEA:13681"/>
        <dbReference type="Rhea" id="RHEA-COMP:11369"/>
        <dbReference type="Rhea" id="RHEA-COMP:11370"/>
        <dbReference type="ChEBI" id="CHEBI:15378"/>
        <dbReference type="ChEBI" id="CHEBI:57856"/>
        <dbReference type="ChEBI" id="CHEBI:59789"/>
        <dbReference type="ChEBI" id="CHEBI:85452"/>
        <dbReference type="ChEBI" id="CHEBI:85454"/>
        <dbReference type="EC" id="2.1.1.37"/>
    </reaction>
</comment>
<dbReference type="EMBL" id="JBHUIT010000020">
    <property type="protein sequence ID" value="MFD2257171.1"/>
    <property type="molecule type" value="Genomic_DNA"/>
</dbReference>
<dbReference type="InterPro" id="IPR029063">
    <property type="entry name" value="SAM-dependent_MTases_sf"/>
</dbReference>
<keyword evidence="1 6" id="KW-0489">Methyltransferase</keyword>
<gene>
    <name evidence="10" type="ORF">ACFSSA_10820</name>
</gene>